<dbReference type="EMBL" id="JBFWIC010000003">
    <property type="protein sequence ID" value="MEZ0473568.1"/>
    <property type="molecule type" value="Genomic_DNA"/>
</dbReference>
<dbReference type="RefSeq" id="WP_370563078.1">
    <property type="nucleotide sequence ID" value="NZ_JBFWIB010000002.1"/>
</dbReference>
<organism evidence="2 3">
    <name type="scientific">Luteimonas salinilitoris</name>
    <dbReference type="NCBI Taxonomy" id="3237697"/>
    <lineage>
        <taxon>Bacteria</taxon>
        <taxon>Pseudomonadati</taxon>
        <taxon>Pseudomonadota</taxon>
        <taxon>Gammaproteobacteria</taxon>
        <taxon>Lysobacterales</taxon>
        <taxon>Lysobacteraceae</taxon>
        <taxon>Luteimonas</taxon>
    </lineage>
</organism>
<evidence type="ECO:0000313" key="3">
    <source>
        <dbReference type="Proteomes" id="UP001566331"/>
    </source>
</evidence>
<comment type="caution">
    <text evidence="2">The sequence shown here is derived from an EMBL/GenBank/DDBJ whole genome shotgun (WGS) entry which is preliminary data.</text>
</comment>
<gene>
    <name evidence="2" type="ORF">AB6713_02920</name>
</gene>
<evidence type="ECO:0000256" key="1">
    <source>
        <dbReference type="SAM" id="MobiDB-lite"/>
    </source>
</evidence>
<name>A0ABV4HMZ8_9GAMM</name>
<evidence type="ECO:0000313" key="2">
    <source>
        <dbReference type="EMBL" id="MEZ0473568.1"/>
    </source>
</evidence>
<proteinExistence type="predicted"/>
<feature type="compositionally biased region" description="Polar residues" evidence="1">
    <location>
        <begin position="26"/>
        <end position="46"/>
    </location>
</feature>
<reference evidence="2 3" key="1">
    <citation type="submission" date="2024-07" db="EMBL/GenBank/DDBJ databases">
        <title>Luteimonas salilacus sp. nov., isolated from the shore soil of Salt Lake in Tibet of China.</title>
        <authorList>
            <person name="Zhang X."/>
            <person name="Li A."/>
        </authorList>
    </citation>
    <scope>NUCLEOTIDE SEQUENCE [LARGE SCALE GENOMIC DNA]</scope>
    <source>
        <strain evidence="2 3">B3-2-R+30</strain>
    </source>
</reference>
<dbReference type="Proteomes" id="UP001566331">
    <property type="component" value="Unassembled WGS sequence"/>
</dbReference>
<protein>
    <submittedName>
        <fullName evidence="2">Uncharacterized protein</fullName>
    </submittedName>
</protein>
<feature type="region of interest" description="Disordered" evidence="1">
    <location>
        <begin position="26"/>
        <end position="51"/>
    </location>
</feature>
<accession>A0ABV4HMZ8</accession>
<sequence>MPSNLSLLVPSALSIFLLSCQDVTTRGNRGSLPSPSWTASAPSRTASAVEDEETHVAQDLGRIKEIAIAKDIVANHGSNFIYIDGPSEGRYVIVHETFSSRSKYKTITPIVSVEQDDLLIDCSYVRSITDMTTVSVGTYCRGRSDASIESIDHAISDEHLLTYSSSLPWLGEASNSADCEHPSGLAYAGHYIVRCKTGEDDEMTGNLSIKFLSPDYRVIFSIAGFEFAPTTAEANQKTLTFWGLNKSSHHEIAVKTLP</sequence>
<keyword evidence="3" id="KW-1185">Reference proteome</keyword>